<comment type="caution">
    <text evidence="3">The sequence shown here is derived from an EMBL/GenBank/DDBJ whole genome shotgun (WGS) entry which is preliminary data.</text>
</comment>
<dbReference type="InterPro" id="IPR019384">
    <property type="entry name" value="FHIP"/>
</dbReference>
<organism evidence="3 5">
    <name type="scientific">Puccinia graminis f. sp. tritici</name>
    <dbReference type="NCBI Taxonomy" id="56615"/>
    <lineage>
        <taxon>Eukaryota</taxon>
        <taxon>Fungi</taxon>
        <taxon>Dikarya</taxon>
        <taxon>Basidiomycota</taxon>
        <taxon>Pucciniomycotina</taxon>
        <taxon>Pucciniomycetes</taxon>
        <taxon>Pucciniales</taxon>
        <taxon>Pucciniaceae</taxon>
        <taxon>Puccinia</taxon>
    </lineage>
</organism>
<accession>A0A5B0Q9M4</accession>
<dbReference type="Pfam" id="PF10257">
    <property type="entry name" value="RAI16-like"/>
    <property type="match status" value="1"/>
</dbReference>
<gene>
    <name evidence="2" type="ORF">PGT21_033918</name>
    <name evidence="3" type="ORF">PGTUg99_035433</name>
</gene>
<dbReference type="PANTHER" id="PTHR21705">
    <property type="entry name" value="RAI16 PROTEIN-RELATED"/>
    <property type="match status" value="1"/>
</dbReference>
<dbReference type="Proteomes" id="UP000325313">
    <property type="component" value="Unassembled WGS sequence"/>
</dbReference>
<keyword evidence="4" id="KW-1185">Reference proteome</keyword>
<dbReference type="EMBL" id="VSWC01000144">
    <property type="protein sequence ID" value="KAA1078352.1"/>
    <property type="molecule type" value="Genomic_DNA"/>
</dbReference>
<feature type="region of interest" description="Disordered" evidence="1">
    <location>
        <begin position="34"/>
        <end position="53"/>
    </location>
</feature>
<dbReference type="EMBL" id="VDEP01000304">
    <property type="protein sequence ID" value="KAA1109815.1"/>
    <property type="molecule type" value="Genomic_DNA"/>
</dbReference>
<protein>
    <submittedName>
        <fullName evidence="3">Uncharacterized protein</fullName>
    </submittedName>
</protein>
<evidence type="ECO:0000313" key="3">
    <source>
        <dbReference type="EMBL" id="KAA1109815.1"/>
    </source>
</evidence>
<name>A0A5B0Q9M4_PUCGR</name>
<dbReference type="Proteomes" id="UP000324748">
    <property type="component" value="Unassembled WGS sequence"/>
</dbReference>
<dbReference type="AlphaFoldDB" id="A0A5B0Q9M4"/>
<evidence type="ECO:0000313" key="4">
    <source>
        <dbReference type="Proteomes" id="UP000324748"/>
    </source>
</evidence>
<sequence length="210" mass="22396">MESPTLRVERVVVELLCLQPTEAVSEPLVVQPIPISPSSSQSPSSTGVGSQPTTRESVHFFLTSDFSAAGNKGSSPTQTTLGSCFSSSSHHLYNKAIQKSDSKLAAIGNALNSDMLIFSYLLRFLHREGRTGDLARAGLLFLMELAMGQCSHPPGDAFPKSQPFQTTDRDQPTPAATISMAFGEWELDSDFADVLSASLGAAYSLLPKSA</sequence>
<evidence type="ECO:0000313" key="2">
    <source>
        <dbReference type="EMBL" id="KAA1078352.1"/>
    </source>
</evidence>
<evidence type="ECO:0000256" key="1">
    <source>
        <dbReference type="SAM" id="MobiDB-lite"/>
    </source>
</evidence>
<evidence type="ECO:0000313" key="5">
    <source>
        <dbReference type="Proteomes" id="UP000325313"/>
    </source>
</evidence>
<dbReference type="PANTHER" id="PTHR21705:SF11">
    <property type="entry name" value="FHIP FAMILY PROTEIN CG3558"/>
    <property type="match status" value="1"/>
</dbReference>
<dbReference type="OrthoDB" id="5350595at2759"/>
<proteinExistence type="predicted"/>
<reference evidence="4 5" key="1">
    <citation type="submission" date="2019-05" db="EMBL/GenBank/DDBJ databases">
        <title>Emergence of the Ug99 lineage of the wheat stem rust pathogen through somatic hybridization.</title>
        <authorList>
            <person name="Li F."/>
            <person name="Upadhyaya N.M."/>
            <person name="Sperschneider J."/>
            <person name="Matny O."/>
            <person name="Nguyen-Phuc H."/>
            <person name="Mago R."/>
            <person name="Raley C."/>
            <person name="Miller M.E."/>
            <person name="Silverstein K.A.T."/>
            <person name="Henningsen E."/>
            <person name="Hirsch C.D."/>
            <person name="Visser B."/>
            <person name="Pretorius Z.A."/>
            <person name="Steffenson B.J."/>
            <person name="Schwessinger B."/>
            <person name="Dodds P.N."/>
            <person name="Figueroa M."/>
        </authorList>
    </citation>
    <scope>NUCLEOTIDE SEQUENCE [LARGE SCALE GENOMIC DNA]</scope>
    <source>
        <strain evidence="2">21-0</strain>
        <strain evidence="3 5">Ug99</strain>
    </source>
</reference>